<dbReference type="GO" id="GO:0000160">
    <property type="term" value="P:phosphorelay signal transduction system"/>
    <property type="evidence" value="ECO:0007669"/>
    <property type="project" value="InterPro"/>
</dbReference>
<reference evidence="3" key="1">
    <citation type="journal article" date="2018" name="Int. J. Syst. Evol. Microbiol.">
        <title>Carboxylicivirga sediminis sp. nov., isolated from coastal sediment.</title>
        <authorList>
            <person name="Wang F.Q."/>
            <person name="Ren L.H."/>
            <person name="Zou R.J."/>
            <person name="Sun Y.Z."/>
            <person name="Liu X.J."/>
            <person name="Jiang F."/>
            <person name="Liu L.J."/>
        </authorList>
    </citation>
    <scope>NUCLEOTIDE SEQUENCE</scope>
    <source>
        <strain evidence="3">JR1</strain>
    </source>
</reference>
<dbReference type="Gene3D" id="1.20.120.160">
    <property type="entry name" value="HPT domain"/>
    <property type="match status" value="1"/>
</dbReference>
<feature type="domain" description="HPt" evidence="2">
    <location>
        <begin position="1"/>
        <end position="98"/>
    </location>
</feature>
<dbReference type="RefSeq" id="WP_212192070.1">
    <property type="nucleotide sequence ID" value="NZ_JAGTAR010000026.1"/>
</dbReference>
<organism evidence="3 4">
    <name type="scientific">Carboxylicivirga sediminis</name>
    <dbReference type="NCBI Taxonomy" id="2006564"/>
    <lineage>
        <taxon>Bacteria</taxon>
        <taxon>Pseudomonadati</taxon>
        <taxon>Bacteroidota</taxon>
        <taxon>Bacteroidia</taxon>
        <taxon>Marinilabiliales</taxon>
        <taxon>Marinilabiliaceae</taxon>
        <taxon>Carboxylicivirga</taxon>
    </lineage>
</organism>
<dbReference type="Pfam" id="PF01627">
    <property type="entry name" value="Hpt"/>
    <property type="match status" value="1"/>
</dbReference>
<protein>
    <submittedName>
        <fullName evidence="3">Hpt domain-containing protein</fullName>
    </submittedName>
</protein>
<keyword evidence="4" id="KW-1185">Reference proteome</keyword>
<dbReference type="InterPro" id="IPR008207">
    <property type="entry name" value="Sig_transdc_His_kin_Hpt_dom"/>
</dbReference>
<dbReference type="SUPFAM" id="SSF47226">
    <property type="entry name" value="Histidine-containing phosphotransfer domain, HPT domain"/>
    <property type="match status" value="1"/>
</dbReference>
<dbReference type="AlphaFoldDB" id="A0A941IXQ2"/>
<evidence type="ECO:0000313" key="4">
    <source>
        <dbReference type="Proteomes" id="UP000679220"/>
    </source>
</evidence>
<dbReference type="EMBL" id="JAGTAR010000026">
    <property type="protein sequence ID" value="MBR8537046.1"/>
    <property type="molecule type" value="Genomic_DNA"/>
</dbReference>
<feature type="modified residue" description="Phosphohistidine" evidence="1">
    <location>
        <position position="41"/>
    </location>
</feature>
<proteinExistence type="predicted"/>
<evidence type="ECO:0000256" key="1">
    <source>
        <dbReference type="PROSITE-ProRule" id="PRU00110"/>
    </source>
</evidence>
<accession>A0A941IXQ2</accession>
<sequence>MRVKNIFIKETSDNLAVLEEELTKPVNLSKEAIEMVVRTMHNIKGTAPMVGFTALPEIATPVEQAYKEVLDNKLVVSNHMVEKTKTAVSVIQQLLVSEESYTPQTEEEQQLLIDYFNTITG</sequence>
<reference evidence="3" key="2">
    <citation type="submission" date="2021-04" db="EMBL/GenBank/DDBJ databases">
        <authorList>
            <person name="Zhang T."/>
            <person name="Zhang Y."/>
            <person name="Lu D."/>
            <person name="Zuo D."/>
            <person name="Du Z."/>
        </authorList>
    </citation>
    <scope>NUCLEOTIDE SEQUENCE</scope>
    <source>
        <strain evidence="3">JR1</strain>
    </source>
</reference>
<dbReference type="CDD" id="cd00088">
    <property type="entry name" value="HPT"/>
    <property type="match status" value="1"/>
</dbReference>
<dbReference type="InterPro" id="IPR036641">
    <property type="entry name" value="HPT_dom_sf"/>
</dbReference>
<dbReference type="GO" id="GO:0004672">
    <property type="term" value="F:protein kinase activity"/>
    <property type="evidence" value="ECO:0007669"/>
    <property type="project" value="UniProtKB-ARBA"/>
</dbReference>
<dbReference type="Proteomes" id="UP000679220">
    <property type="component" value="Unassembled WGS sequence"/>
</dbReference>
<name>A0A941IXQ2_9BACT</name>
<dbReference type="PROSITE" id="PS50894">
    <property type="entry name" value="HPT"/>
    <property type="match status" value="1"/>
</dbReference>
<keyword evidence="1" id="KW-0597">Phosphoprotein</keyword>
<evidence type="ECO:0000313" key="3">
    <source>
        <dbReference type="EMBL" id="MBR8537046.1"/>
    </source>
</evidence>
<gene>
    <name evidence="3" type="ORF">KDU71_15850</name>
</gene>
<comment type="caution">
    <text evidence="3">The sequence shown here is derived from an EMBL/GenBank/DDBJ whole genome shotgun (WGS) entry which is preliminary data.</text>
</comment>
<evidence type="ECO:0000259" key="2">
    <source>
        <dbReference type="PROSITE" id="PS50894"/>
    </source>
</evidence>